<evidence type="ECO:0000256" key="1">
    <source>
        <dbReference type="ARBA" id="ARBA00004115"/>
    </source>
</evidence>
<reference evidence="10 11" key="1">
    <citation type="submission" date="2021-04" db="EMBL/GenBank/DDBJ databases">
        <authorList>
            <person name="Bliznina A."/>
        </authorList>
    </citation>
    <scope>NUCLEOTIDE SEQUENCE [LARGE SCALE GENOMIC DNA]</scope>
</reference>
<comment type="similarity">
    <text evidence="2">Belongs to the EMP24/GP25L family.</text>
</comment>
<accession>A0ABN7SHJ7</accession>
<evidence type="ECO:0000259" key="9">
    <source>
        <dbReference type="PROSITE" id="PS50866"/>
    </source>
</evidence>
<keyword evidence="3" id="KW-0812">Transmembrane</keyword>
<proteinExistence type="inferred from homology"/>
<gene>
    <name evidence="10" type="ORF">OKIOD_LOCUS7874</name>
</gene>
<evidence type="ECO:0000256" key="5">
    <source>
        <dbReference type="ARBA" id="ARBA00022989"/>
    </source>
</evidence>
<evidence type="ECO:0000256" key="7">
    <source>
        <dbReference type="SAM" id="Coils"/>
    </source>
</evidence>
<keyword evidence="6" id="KW-0472">Membrane</keyword>
<evidence type="ECO:0000313" key="11">
    <source>
        <dbReference type="Proteomes" id="UP001158576"/>
    </source>
</evidence>
<evidence type="ECO:0000256" key="6">
    <source>
        <dbReference type="ARBA" id="ARBA00023136"/>
    </source>
</evidence>
<keyword evidence="11" id="KW-1185">Reference proteome</keyword>
<dbReference type="EMBL" id="OU015569">
    <property type="protein sequence ID" value="CAG5099172.1"/>
    <property type="molecule type" value="Genomic_DNA"/>
</dbReference>
<evidence type="ECO:0000256" key="4">
    <source>
        <dbReference type="ARBA" id="ARBA00022729"/>
    </source>
</evidence>
<comment type="subcellular location">
    <subcellularLocation>
        <location evidence="1">Endoplasmic reticulum membrane</location>
        <topology evidence="1">Single-pass type I membrane protein</topology>
    </subcellularLocation>
</comment>
<dbReference type="PANTHER" id="PTHR22811">
    <property type="entry name" value="TRANSMEMBRANE EMP24 DOMAIN-CONTAINING PROTEIN"/>
    <property type="match status" value="1"/>
</dbReference>
<protein>
    <submittedName>
        <fullName evidence="10">Oidioi.mRNA.OKI2018_I69.XSR.g16316.t1.cds</fullName>
    </submittedName>
</protein>
<dbReference type="InterPro" id="IPR015720">
    <property type="entry name" value="Emp24-like"/>
</dbReference>
<feature type="coiled-coil region" evidence="7">
    <location>
        <begin position="133"/>
        <end position="160"/>
    </location>
</feature>
<name>A0ABN7SHJ7_OIKDI</name>
<dbReference type="InterPro" id="IPR009038">
    <property type="entry name" value="GOLD_dom"/>
</dbReference>
<evidence type="ECO:0000313" key="10">
    <source>
        <dbReference type="EMBL" id="CAG5099172.1"/>
    </source>
</evidence>
<feature type="coiled-coil region" evidence="7">
    <location>
        <begin position="281"/>
        <end position="358"/>
    </location>
</feature>
<dbReference type="PROSITE" id="PS50866">
    <property type="entry name" value="GOLD"/>
    <property type="match status" value="1"/>
</dbReference>
<organism evidence="10 11">
    <name type="scientific">Oikopleura dioica</name>
    <name type="common">Tunicate</name>
    <dbReference type="NCBI Taxonomy" id="34765"/>
    <lineage>
        <taxon>Eukaryota</taxon>
        <taxon>Metazoa</taxon>
        <taxon>Chordata</taxon>
        <taxon>Tunicata</taxon>
        <taxon>Appendicularia</taxon>
        <taxon>Copelata</taxon>
        <taxon>Oikopleuridae</taxon>
        <taxon>Oikopleura</taxon>
    </lineage>
</organism>
<evidence type="ECO:0000256" key="3">
    <source>
        <dbReference type="ARBA" id="ARBA00022692"/>
    </source>
</evidence>
<evidence type="ECO:0000256" key="8">
    <source>
        <dbReference type="SAM" id="MobiDB-lite"/>
    </source>
</evidence>
<sequence>MKIVPTILFAAQVANGLFFEMGEKETKCFVEEIPEETMVVGKYNTQLFDEKSKEWQKSAPGMGMHVEVSDPEQKVMLKRDYGAEGKFTFTAHHPGEHQICIHSNSTKWALLAHEKMRIHLDLQVGDTAVDYKKVASTEKLTQLQLRVRQLQDQVTQIQKEQNYQRVREEKFRSTSESTNSRVLWWSFIQTVILISAGIWQIRHMRTFFEAKKLMQTQRILARSRRSESKLGLDIKKLDSKRSISVSKSRKSLSQAESSRPAARGSSNAMHLGRAACLVPEHDDLHKKIERLKDARDKEKEKIAAIKEEYEAKEHKLMAELETIRREKKALSDKSIADSEAYEREIAGLTDKHNELTKQVEMNHQKELRDMYSKHEDQICDKNKSIELLKQQVERLMHGQSKERQNQIDEMRKKLMGAAKEANELRTEIMKLRKSEFPRKRPESPAESPGKQVTLNVGICMNCVVLQQALSRVQIYYRSTIGNIKIENPKTVGDPSSSKIKNG</sequence>
<keyword evidence="5" id="KW-1133">Transmembrane helix</keyword>
<keyword evidence="4" id="KW-0732">Signal</keyword>
<evidence type="ECO:0000256" key="2">
    <source>
        <dbReference type="ARBA" id="ARBA00007104"/>
    </source>
</evidence>
<dbReference type="Proteomes" id="UP001158576">
    <property type="component" value="Chromosome XSR"/>
</dbReference>
<dbReference type="Pfam" id="PF01105">
    <property type="entry name" value="EMP24_GP25L"/>
    <property type="match status" value="1"/>
</dbReference>
<feature type="coiled-coil region" evidence="7">
    <location>
        <begin position="400"/>
        <end position="434"/>
    </location>
</feature>
<dbReference type="SMART" id="SM01190">
    <property type="entry name" value="EMP24_GP25L"/>
    <property type="match status" value="1"/>
</dbReference>
<feature type="region of interest" description="Disordered" evidence="8">
    <location>
        <begin position="245"/>
        <end position="268"/>
    </location>
</feature>
<feature type="domain" description="GOLD" evidence="9">
    <location>
        <begin position="26"/>
        <end position="124"/>
    </location>
</feature>
<keyword evidence="7" id="KW-0175">Coiled coil</keyword>